<keyword evidence="4 11" id="KW-0949">S-adenosyl-L-methionine</keyword>
<dbReference type="InterPro" id="IPR008576">
    <property type="entry name" value="MeTrfase_NTM1"/>
</dbReference>
<evidence type="ECO:0000313" key="12">
    <source>
        <dbReference type="EMBL" id="KAG9392206.1"/>
    </source>
</evidence>
<evidence type="ECO:0000256" key="2">
    <source>
        <dbReference type="ARBA" id="ARBA00022603"/>
    </source>
</evidence>
<evidence type="ECO:0000256" key="5">
    <source>
        <dbReference type="ARBA" id="ARBA00039112"/>
    </source>
</evidence>
<dbReference type="EC" id="2.1.1.244" evidence="5"/>
<proteinExistence type="inferred from homology"/>
<dbReference type="PIRSF" id="PIRSF016958">
    <property type="entry name" value="DUF858_MeTrfase_lik"/>
    <property type="match status" value="1"/>
</dbReference>
<evidence type="ECO:0000256" key="8">
    <source>
        <dbReference type="ARBA" id="ARBA00047306"/>
    </source>
</evidence>
<evidence type="ECO:0000256" key="11">
    <source>
        <dbReference type="PIRSR" id="PIRSR016958-1"/>
    </source>
</evidence>
<dbReference type="EMBL" id="JAHDYR010000038">
    <property type="protein sequence ID" value="KAG9392206.1"/>
    <property type="molecule type" value="Genomic_DNA"/>
</dbReference>
<evidence type="ECO:0000256" key="1">
    <source>
        <dbReference type="ARBA" id="ARBA00009059"/>
    </source>
</evidence>
<comment type="similarity">
    <text evidence="1">Belongs to the methyltransferase superfamily. NTM1 family.</text>
</comment>
<dbReference type="OrthoDB" id="1298661at2759"/>
<evidence type="ECO:0000256" key="4">
    <source>
        <dbReference type="ARBA" id="ARBA00022691"/>
    </source>
</evidence>
<dbReference type="GO" id="GO:0005737">
    <property type="term" value="C:cytoplasm"/>
    <property type="evidence" value="ECO:0007669"/>
    <property type="project" value="TreeGrafter"/>
</dbReference>
<dbReference type="SUPFAM" id="SSF53335">
    <property type="entry name" value="S-adenosyl-L-methionine-dependent methyltransferases"/>
    <property type="match status" value="1"/>
</dbReference>
<evidence type="ECO:0000256" key="7">
    <source>
        <dbReference type="ARBA" id="ARBA00043129"/>
    </source>
</evidence>
<organism evidence="12 13">
    <name type="scientific">Carpediemonas membranifera</name>
    <dbReference type="NCBI Taxonomy" id="201153"/>
    <lineage>
        <taxon>Eukaryota</taxon>
        <taxon>Metamonada</taxon>
        <taxon>Carpediemonas-like organisms</taxon>
        <taxon>Carpediemonas</taxon>
    </lineage>
</organism>
<name>A0A8J6AR63_9EUKA</name>
<dbReference type="GO" id="GO:0032259">
    <property type="term" value="P:methylation"/>
    <property type="evidence" value="ECO:0007669"/>
    <property type="project" value="UniProtKB-KW"/>
</dbReference>
<evidence type="ECO:0000256" key="6">
    <source>
        <dbReference type="ARBA" id="ARBA00039449"/>
    </source>
</evidence>
<comment type="caution">
    <text evidence="12">The sequence shown here is derived from an EMBL/GenBank/DDBJ whole genome shotgun (WGS) entry which is preliminary data.</text>
</comment>
<dbReference type="PANTHER" id="PTHR12753">
    <property type="entry name" value="AD-003 - RELATED"/>
    <property type="match status" value="1"/>
</dbReference>
<protein>
    <recommendedName>
        <fullName evidence="6">Alpha N-terminal protein methyltransferase 1</fullName>
        <ecNumber evidence="5">2.1.1.244</ecNumber>
    </recommendedName>
    <alternativeName>
        <fullName evidence="7">X-Pro-Lys N-terminal protein methyltransferase 1</fullName>
    </alternativeName>
</protein>
<dbReference type="CDD" id="cd02440">
    <property type="entry name" value="AdoMet_MTases"/>
    <property type="match status" value="1"/>
</dbReference>
<keyword evidence="3" id="KW-0808">Transferase</keyword>
<reference evidence="12" key="1">
    <citation type="submission" date="2021-05" db="EMBL/GenBank/DDBJ databases">
        <title>A free-living protist that lacks canonical eukaryotic 1 DNA replication and segregation systems.</title>
        <authorList>
            <person name="Salas-Leiva D.E."/>
            <person name="Tromer E.C."/>
            <person name="Curtis B.A."/>
            <person name="Jerlstrom-Hultqvist J."/>
            <person name="Kolisko M."/>
            <person name="Yi Z."/>
            <person name="Salas-Leiva J.S."/>
            <person name="Gallot-Lavallee L."/>
            <person name="Kops G.J.P.L."/>
            <person name="Archibald J.M."/>
            <person name="Simpson A.G.B."/>
            <person name="Roger A.J."/>
        </authorList>
    </citation>
    <scope>NUCLEOTIDE SEQUENCE</scope>
    <source>
        <strain evidence="12">BICM</strain>
    </source>
</reference>
<dbReference type="Proteomes" id="UP000717585">
    <property type="component" value="Unassembled WGS sequence"/>
</dbReference>
<comment type="catalytic activity">
    <reaction evidence="8">
        <text>N-terminal L-seryl-L-prolyl-L-lysyl-[protein] + 3 S-adenosyl-L-methionine = N-terminal N,N,N-trimethyl-L-seryl-L-prolyl-L-lysyl-[protein] + 3 S-adenosyl-L-homocysteine + 3 H(+)</text>
        <dbReference type="Rhea" id="RHEA:54724"/>
        <dbReference type="Rhea" id="RHEA-COMP:13789"/>
        <dbReference type="Rhea" id="RHEA-COMP:13973"/>
        <dbReference type="ChEBI" id="CHEBI:15378"/>
        <dbReference type="ChEBI" id="CHEBI:57856"/>
        <dbReference type="ChEBI" id="CHEBI:59789"/>
        <dbReference type="ChEBI" id="CHEBI:138061"/>
        <dbReference type="ChEBI" id="CHEBI:138317"/>
        <dbReference type="EC" id="2.1.1.244"/>
    </reaction>
</comment>
<feature type="binding site" evidence="11">
    <location>
        <position position="149"/>
    </location>
    <ligand>
        <name>S-adenosyl-L-methionine</name>
        <dbReference type="ChEBI" id="CHEBI:59789"/>
    </ligand>
</feature>
<dbReference type="GO" id="GO:0071885">
    <property type="term" value="F:N-terminal protein N-methyltransferase activity"/>
    <property type="evidence" value="ECO:0007669"/>
    <property type="project" value="UniProtKB-EC"/>
</dbReference>
<accession>A0A8J6AR63</accession>
<dbReference type="InterPro" id="IPR029063">
    <property type="entry name" value="SAM-dependent_MTases_sf"/>
</dbReference>
<evidence type="ECO:0000313" key="13">
    <source>
        <dbReference type="Proteomes" id="UP000717585"/>
    </source>
</evidence>
<evidence type="ECO:0000256" key="9">
    <source>
        <dbReference type="ARBA" id="ARBA00047885"/>
    </source>
</evidence>
<feature type="binding site" evidence="11">
    <location>
        <position position="89"/>
    </location>
    <ligand>
        <name>S-adenosyl-L-methionine</name>
        <dbReference type="ChEBI" id="CHEBI:59789"/>
    </ligand>
</feature>
<sequence>MSVVTASGATYKNIEEFWAKHKTAAWLDATEKYYSNQDATVAGMLGGLEDSVRDDIPRSLKFIQRLHTKGIIPSLPVPRGLDCGAGVGRVTKALMLKVAKEVHMLEPCQRFLDSSIELVGSDAVTQRYCATFTSFDPPKDACYDIIWIQWAIGYITDAEMHGVLTKLRASLSETGVLIIKDNTTSNSSYFLDDDDNFLIRPAIAVKRHATNAGFKLADHAVETRPGLYPVHVWAFVAEG</sequence>
<keyword evidence="13" id="KW-1185">Reference proteome</keyword>
<feature type="binding site" evidence="11">
    <location>
        <position position="84"/>
    </location>
    <ligand>
        <name>S-adenosyl-L-methionine</name>
        <dbReference type="ChEBI" id="CHEBI:59789"/>
    </ligand>
</feature>
<comment type="catalytic activity">
    <reaction evidence="9">
        <text>N-terminal L-prolyl-L-prolyl-L-lysyl-[protein] + 2 S-adenosyl-L-methionine = N-terminal N,N-dimethyl-L-prolyl-L-prolyl-L-lysyl-[protein] + 2 S-adenosyl-L-homocysteine + 2 H(+)</text>
        <dbReference type="Rhea" id="RHEA:54736"/>
        <dbReference type="Rhea" id="RHEA-COMP:13787"/>
        <dbReference type="Rhea" id="RHEA-COMP:13974"/>
        <dbReference type="ChEBI" id="CHEBI:15378"/>
        <dbReference type="ChEBI" id="CHEBI:57856"/>
        <dbReference type="ChEBI" id="CHEBI:59789"/>
        <dbReference type="ChEBI" id="CHEBI:138059"/>
        <dbReference type="ChEBI" id="CHEBI:138318"/>
        <dbReference type="EC" id="2.1.1.244"/>
    </reaction>
</comment>
<dbReference type="Gene3D" id="3.40.50.150">
    <property type="entry name" value="Vaccinia Virus protein VP39"/>
    <property type="match status" value="1"/>
</dbReference>
<keyword evidence="2" id="KW-0489">Methyltransferase</keyword>
<evidence type="ECO:0000256" key="10">
    <source>
        <dbReference type="ARBA" id="ARBA00048167"/>
    </source>
</evidence>
<dbReference type="Pfam" id="PF05891">
    <property type="entry name" value="Methyltransf_PK"/>
    <property type="match status" value="1"/>
</dbReference>
<evidence type="ECO:0000256" key="3">
    <source>
        <dbReference type="ARBA" id="ARBA00022679"/>
    </source>
</evidence>
<dbReference type="PANTHER" id="PTHR12753:SF0">
    <property type="entry name" value="ALPHA N-TERMINAL PROTEIN METHYLTRANSFERASE 1"/>
    <property type="match status" value="1"/>
</dbReference>
<dbReference type="AlphaFoldDB" id="A0A8J6AR63"/>
<comment type="catalytic activity">
    <reaction evidence="10">
        <text>N-terminal L-alanyl-L-prolyl-L-lysyl-[protein] + 3 S-adenosyl-L-methionine = N-terminal N,N,N-trimethyl-L-alanyl-L-prolyl-L-lysyl-[protein] + 3 S-adenosyl-L-homocysteine + 3 H(+)</text>
        <dbReference type="Rhea" id="RHEA:54712"/>
        <dbReference type="Rhea" id="RHEA-COMP:13785"/>
        <dbReference type="Rhea" id="RHEA-COMP:13971"/>
        <dbReference type="ChEBI" id="CHEBI:15378"/>
        <dbReference type="ChEBI" id="CHEBI:57856"/>
        <dbReference type="ChEBI" id="CHEBI:59789"/>
        <dbReference type="ChEBI" id="CHEBI:138057"/>
        <dbReference type="ChEBI" id="CHEBI:138315"/>
        <dbReference type="EC" id="2.1.1.244"/>
    </reaction>
</comment>
<gene>
    <name evidence="12" type="ORF">J8273_5188</name>
</gene>